<organism evidence="4 5">
    <name type="scientific">Yersinia intermedia</name>
    <dbReference type="NCBI Taxonomy" id="631"/>
    <lineage>
        <taxon>Bacteria</taxon>
        <taxon>Pseudomonadati</taxon>
        <taxon>Pseudomonadota</taxon>
        <taxon>Gammaproteobacteria</taxon>
        <taxon>Enterobacterales</taxon>
        <taxon>Yersiniaceae</taxon>
        <taxon>Yersinia</taxon>
    </lineage>
</organism>
<evidence type="ECO:0000259" key="3">
    <source>
        <dbReference type="PROSITE" id="PS51000"/>
    </source>
</evidence>
<dbReference type="PANTHER" id="PTHR34580:SF1">
    <property type="entry name" value="PROTEIN PAFC"/>
    <property type="match status" value="1"/>
</dbReference>
<dbReference type="InterPro" id="IPR051534">
    <property type="entry name" value="CBASS_pafABC_assoc_protein"/>
</dbReference>
<protein>
    <submittedName>
        <fullName evidence="4">Transcriptional regulator</fullName>
    </submittedName>
</protein>
<evidence type="ECO:0000313" key="5">
    <source>
        <dbReference type="Proteomes" id="UP000196440"/>
    </source>
</evidence>
<feature type="domain" description="HTH deoR-type" evidence="3">
    <location>
        <begin position="7"/>
        <end position="68"/>
    </location>
</feature>
<dbReference type="Pfam" id="PF25583">
    <property type="entry name" value="WCX"/>
    <property type="match status" value="1"/>
</dbReference>
<gene>
    <name evidence="4" type="ORF">CBW57_17695</name>
</gene>
<dbReference type="InterPro" id="IPR057727">
    <property type="entry name" value="WCX_dom"/>
</dbReference>
<dbReference type="AlphaFoldDB" id="A0A208ZV51"/>
<evidence type="ECO:0000256" key="1">
    <source>
        <dbReference type="ARBA" id="ARBA00023015"/>
    </source>
</evidence>
<dbReference type="RefSeq" id="WP_063858729.1">
    <property type="nucleotide sequence ID" value="NZ_CBCPKE010000012.1"/>
</dbReference>
<evidence type="ECO:0000256" key="2">
    <source>
        <dbReference type="ARBA" id="ARBA00023163"/>
    </source>
</evidence>
<dbReference type="Proteomes" id="UP000196440">
    <property type="component" value="Unassembled WGS sequence"/>
</dbReference>
<dbReference type="SMART" id="SM00420">
    <property type="entry name" value="HTH_DEOR"/>
    <property type="match status" value="1"/>
</dbReference>
<evidence type="ECO:0000313" key="4">
    <source>
        <dbReference type="EMBL" id="OVZ84376.1"/>
    </source>
</evidence>
<sequence>MDRHDKLGYRLGLILTRLNNGESLTVSGLAEEFNVCEKTIRRDLSQRLAYLNLLRQGKQYRLPRGILGQRSNTDLRRFTRILGIEGLFPRWDDRLLNVLLGDTENNPFLIKQRPYENCGEFMATLNALSDAVRACKRISFTYKDKAFSQTEPYRIVSDKGIWYLAVCDGPVLKSFVISAMVDVQVSNKSFPLDHAINQQIENAESIWYGDELTEVLVSVSARVAPYFRRRALYPGQEIIHTTSTGDLLIISRVAHPGQIIPLIKYWMPEVEVIQPVSIRNQIIDDVRCALDKYTRIHEEEPNDKYTE</sequence>
<dbReference type="Pfam" id="PF13280">
    <property type="entry name" value="WYL"/>
    <property type="match status" value="1"/>
</dbReference>
<dbReference type="InterPro" id="IPR026881">
    <property type="entry name" value="WYL_dom"/>
</dbReference>
<comment type="caution">
    <text evidence="4">The sequence shown here is derived from an EMBL/GenBank/DDBJ whole genome shotgun (WGS) entry which is preliminary data.</text>
</comment>
<accession>A0A208ZV51</accession>
<keyword evidence="1" id="KW-0805">Transcription regulation</keyword>
<proteinExistence type="predicted"/>
<dbReference type="EMBL" id="NHOI01000027">
    <property type="protein sequence ID" value="OVZ84376.1"/>
    <property type="molecule type" value="Genomic_DNA"/>
</dbReference>
<dbReference type="GO" id="GO:0003700">
    <property type="term" value="F:DNA-binding transcription factor activity"/>
    <property type="evidence" value="ECO:0007669"/>
    <property type="project" value="InterPro"/>
</dbReference>
<dbReference type="Pfam" id="PF08220">
    <property type="entry name" value="HTH_DeoR"/>
    <property type="match status" value="1"/>
</dbReference>
<keyword evidence="2" id="KW-0804">Transcription</keyword>
<dbReference type="PANTHER" id="PTHR34580">
    <property type="match status" value="1"/>
</dbReference>
<dbReference type="PROSITE" id="PS52050">
    <property type="entry name" value="WYL"/>
    <property type="match status" value="1"/>
</dbReference>
<dbReference type="PROSITE" id="PS51000">
    <property type="entry name" value="HTH_DEOR_2"/>
    <property type="match status" value="1"/>
</dbReference>
<dbReference type="InterPro" id="IPR001034">
    <property type="entry name" value="DeoR_HTH"/>
</dbReference>
<reference evidence="4 5" key="1">
    <citation type="submission" date="2017-05" db="EMBL/GenBank/DDBJ databases">
        <title>Whole genome sequencing of Yersinia kristensenii.</title>
        <authorList>
            <person name="Campioni F."/>
        </authorList>
    </citation>
    <scope>NUCLEOTIDE SEQUENCE [LARGE SCALE GENOMIC DNA]</scope>
    <source>
        <strain evidence="4 5">CFSAN060536</strain>
    </source>
</reference>
<name>A0A208ZV51_YERIN</name>